<dbReference type="GO" id="GO:0003677">
    <property type="term" value="F:DNA binding"/>
    <property type="evidence" value="ECO:0007669"/>
    <property type="project" value="UniProtKB-KW"/>
</dbReference>
<keyword evidence="4" id="KW-0804">Transcription</keyword>
<feature type="transmembrane region" description="Helical" evidence="6">
    <location>
        <begin position="60"/>
        <end position="79"/>
    </location>
</feature>
<keyword evidence="6" id="KW-1133">Transmembrane helix</keyword>
<protein>
    <recommendedName>
        <fullName evidence="7">MADS-box domain-containing protein</fullName>
    </recommendedName>
</protein>
<keyword evidence="2" id="KW-0805">Transcription regulation</keyword>
<keyword evidence="5" id="KW-0539">Nucleus</keyword>
<evidence type="ECO:0000313" key="8">
    <source>
        <dbReference type="EMBL" id="KAK6779502.1"/>
    </source>
</evidence>
<dbReference type="GO" id="GO:0046983">
    <property type="term" value="F:protein dimerization activity"/>
    <property type="evidence" value="ECO:0007669"/>
    <property type="project" value="InterPro"/>
</dbReference>
<dbReference type="Proteomes" id="UP001371456">
    <property type="component" value="Unassembled WGS sequence"/>
</dbReference>
<organism evidence="8 9">
    <name type="scientific">Solanum bulbocastanum</name>
    <name type="common">Wild potato</name>
    <dbReference type="NCBI Taxonomy" id="147425"/>
    <lineage>
        <taxon>Eukaryota</taxon>
        <taxon>Viridiplantae</taxon>
        <taxon>Streptophyta</taxon>
        <taxon>Embryophyta</taxon>
        <taxon>Tracheophyta</taxon>
        <taxon>Spermatophyta</taxon>
        <taxon>Magnoliopsida</taxon>
        <taxon>eudicotyledons</taxon>
        <taxon>Gunneridae</taxon>
        <taxon>Pentapetalae</taxon>
        <taxon>asterids</taxon>
        <taxon>lamiids</taxon>
        <taxon>Solanales</taxon>
        <taxon>Solanaceae</taxon>
        <taxon>Solanoideae</taxon>
        <taxon>Solaneae</taxon>
        <taxon>Solanum</taxon>
    </lineage>
</organism>
<dbReference type="InterPro" id="IPR002100">
    <property type="entry name" value="TF_MADSbox"/>
</dbReference>
<proteinExistence type="predicted"/>
<feature type="domain" description="MADS-box" evidence="7">
    <location>
        <begin position="7"/>
        <end position="67"/>
    </location>
</feature>
<name>A0AAN8Y548_SOLBU</name>
<sequence length="88" mass="10231">MAEKKTLGHQKILMAKIEDEDDLYSTFSKRCARLYKKASDMIEKYDIDEGIIIFFPIDNLSLFSTLQLMLLLIIFSPYVQGSEKETMD</sequence>
<keyword evidence="3" id="KW-0238">DNA-binding</keyword>
<evidence type="ECO:0000313" key="9">
    <source>
        <dbReference type="Proteomes" id="UP001371456"/>
    </source>
</evidence>
<evidence type="ECO:0000256" key="2">
    <source>
        <dbReference type="ARBA" id="ARBA00023015"/>
    </source>
</evidence>
<reference evidence="8 9" key="1">
    <citation type="submission" date="2024-02" db="EMBL/GenBank/DDBJ databases">
        <title>de novo genome assembly of Solanum bulbocastanum strain 11H21.</title>
        <authorList>
            <person name="Hosaka A.J."/>
        </authorList>
    </citation>
    <scope>NUCLEOTIDE SEQUENCE [LARGE SCALE GENOMIC DNA]</scope>
    <source>
        <tissue evidence="8">Young leaves</tissue>
    </source>
</reference>
<gene>
    <name evidence="8" type="ORF">RDI58_021686</name>
</gene>
<keyword evidence="9" id="KW-1185">Reference proteome</keyword>
<keyword evidence="6" id="KW-0812">Transmembrane</keyword>
<dbReference type="EMBL" id="JBANQN010000009">
    <property type="protein sequence ID" value="KAK6779502.1"/>
    <property type="molecule type" value="Genomic_DNA"/>
</dbReference>
<dbReference type="GO" id="GO:0005634">
    <property type="term" value="C:nucleus"/>
    <property type="evidence" value="ECO:0007669"/>
    <property type="project" value="UniProtKB-SubCell"/>
</dbReference>
<dbReference type="SUPFAM" id="SSF55455">
    <property type="entry name" value="SRF-like"/>
    <property type="match status" value="1"/>
</dbReference>
<keyword evidence="6" id="KW-0472">Membrane</keyword>
<evidence type="ECO:0000256" key="3">
    <source>
        <dbReference type="ARBA" id="ARBA00023125"/>
    </source>
</evidence>
<dbReference type="AlphaFoldDB" id="A0AAN8Y548"/>
<dbReference type="Gene3D" id="3.40.1810.10">
    <property type="entry name" value="Transcription factor, MADS-box"/>
    <property type="match status" value="1"/>
</dbReference>
<dbReference type="PROSITE" id="PS50066">
    <property type="entry name" value="MADS_BOX_2"/>
    <property type="match status" value="1"/>
</dbReference>
<evidence type="ECO:0000256" key="5">
    <source>
        <dbReference type="ARBA" id="ARBA00023242"/>
    </source>
</evidence>
<comment type="subcellular location">
    <subcellularLocation>
        <location evidence="1">Nucleus</location>
    </subcellularLocation>
</comment>
<dbReference type="InterPro" id="IPR036879">
    <property type="entry name" value="TF_MADSbox_sf"/>
</dbReference>
<accession>A0AAN8Y548</accession>
<evidence type="ECO:0000256" key="6">
    <source>
        <dbReference type="SAM" id="Phobius"/>
    </source>
</evidence>
<evidence type="ECO:0000256" key="4">
    <source>
        <dbReference type="ARBA" id="ARBA00023163"/>
    </source>
</evidence>
<evidence type="ECO:0000256" key="1">
    <source>
        <dbReference type="ARBA" id="ARBA00004123"/>
    </source>
</evidence>
<comment type="caution">
    <text evidence="8">The sequence shown here is derived from an EMBL/GenBank/DDBJ whole genome shotgun (WGS) entry which is preliminary data.</text>
</comment>
<evidence type="ECO:0000259" key="7">
    <source>
        <dbReference type="PROSITE" id="PS50066"/>
    </source>
</evidence>
<dbReference type="Pfam" id="PF00319">
    <property type="entry name" value="SRF-TF"/>
    <property type="match status" value="1"/>
</dbReference>